<evidence type="ECO:0000256" key="16">
    <source>
        <dbReference type="SAM" id="Coils"/>
    </source>
</evidence>
<name>A0AAD5B5M8_SILAS</name>
<reference evidence="19" key="1">
    <citation type="submission" date="2018-07" db="EMBL/GenBank/DDBJ databases">
        <title>Comparative genomics of catfishes provides insights into carnivory and benthic adaptation.</title>
        <authorList>
            <person name="Zhang Y."/>
            <person name="Wang D."/>
            <person name="Peng Z."/>
            <person name="Zheng S."/>
            <person name="Shao F."/>
            <person name="Tao W."/>
        </authorList>
    </citation>
    <scope>NUCLEOTIDE SEQUENCE</scope>
    <source>
        <strain evidence="19">Chongqing</strain>
    </source>
</reference>
<comment type="function">
    <text evidence="14">Component of the nexin-dynein regulatory complex (N-DRC), a key regulator of ciliary/flagellar motility which maintains the alignment and integrity of the distal axoneme and regulates microtubule sliding in motile axonemes. Plays a critical role in the assembly of N-DRC and also stabilizes the assembly of multiple inner dynein arms and radial spokes. Coassembles with DRC1 to form a central scaffold needed for assembly of the N-DRC and its attachment to the outer doublet microtubules.</text>
</comment>
<dbReference type="InterPro" id="IPR039505">
    <property type="entry name" value="DRC1/2_N"/>
</dbReference>
<organism evidence="19 20">
    <name type="scientific">Silurus asotus</name>
    <name type="common">Amur catfish</name>
    <name type="synonym">Parasilurus asotus</name>
    <dbReference type="NCBI Taxonomy" id="30991"/>
    <lineage>
        <taxon>Eukaryota</taxon>
        <taxon>Metazoa</taxon>
        <taxon>Chordata</taxon>
        <taxon>Craniata</taxon>
        <taxon>Vertebrata</taxon>
        <taxon>Euteleostomi</taxon>
        <taxon>Actinopterygii</taxon>
        <taxon>Neopterygii</taxon>
        <taxon>Teleostei</taxon>
        <taxon>Ostariophysi</taxon>
        <taxon>Siluriformes</taxon>
        <taxon>Siluridae</taxon>
        <taxon>Silurus</taxon>
    </lineage>
</organism>
<feature type="domain" description="Dynein regulatory complex protein 1/2 N-terminal" evidence="17">
    <location>
        <begin position="94"/>
        <end position="194"/>
    </location>
</feature>
<dbReference type="GO" id="GO:0070286">
    <property type="term" value="P:axonemal dynein complex assembly"/>
    <property type="evidence" value="ECO:0007669"/>
    <property type="project" value="InterPro"/>
</dbReference>
<evidence type="ECO:0000256" key="14">
    <source>
        <dbReference type="ARBA" id="ARBA00045865"/>
    </source>
</evidence>
<comment type="subcellular location">
    <subcellularLocation>
        <location evidence="1">Cytoplasm</location>
        <location evidence="1">Cytoskeleton</location>
        <location evidence="1">Flagellum axoneme</location>
    </subcellularLocation>
    <subcellularLocation>
        <location evidence="10">Cytoplasm</location>
        <location evidence="10">Cytoskeleton</location>
        <location evidence="10">Flagellum basal body</location>
    </subcellularLocation>
</comment>
<keyword evidence="7" id="KW-0206">Cytoskeleton</keyword>
<evidence type="ECO:0000256" key="6">
    <source>
        <dbReference type="ARBA" id="ARBA00023069"/>
    </source>
</evidence>
<evidence type="ECO:0000256" key="9">
    <source>
        <dbReference type="ARBA" id="ARBA00031554"/>
    </source>
</evidence>
<comment type="caution">
    <text evidence="19">The sequence shown here is derived from an EMBL/GenBank/DDBJ whole genome shotgun (WGS) entry which is preliminary data.</text>
</comment>
<dbReference type="PANTHER" id="PTHR21625">
    <property type="entry name" value="NYD-SP28 PROTEIN"/>
    <property type="match status" value="1"/>
</dbReference>
<evidence type="ECO:0000256" key="12">
    <source>
        <dbReference type="ARBA" id="ARBA00040899"/>
    </source>
</evidence>
<dbReference type="GO" id="GO:0003352">
    <property type="term" value="P:regulation of cilium movement"/>
    <property type="evidence" value="ECO:0007669"/>
    <property type="project" value="TreeGrafter"/>
</dbReference>
<evidence type="ECO:0000256" key="5">
    <source>
        <dbReference type="ARBA" id="ARBA00023054"/>
    </source>
</evidence>
<evidence type="ECO:0000256" key="7">
    <source>
        <dbReference type="ARBA" id="ARBA00023212"/>
    </source>
</evidence>
<keyword evidence="20" id="KW-1185">Reference proteome</keyword>
<keyword evidence="8" id="KW-0966">Cell projection</keyword>
<evidence type="ECO:0000259" key="17">
    <source>
        <dbReference type="Pfam" id="PF14772"/>
    </source>
</evidence>
<evidence type="ECO:0000256" key="3">
    <source>
        <dbReference type="ARBA" id="ARBA00022490"/>
    </source>
</evidence>
<keyword evidence="3" id="KW-0963">Cytoplasm</keyword>
<evidence type="ECO:0000313" key="19">
    <source>
        <dbReference type="EMBL" id="KAI5628472.1"/>
    </source>
</evidence>
<evidence type="ECO:0000256" key="10">
    <source>
        <dbReference type="ARBA" id="ARBA00037841"/>
    </source>
</evidence>
<keyword evidence="5 16" id="KW-0175">Coiled coil</keyword>
<accession>A0AAD5B5M8</accession>
<protein>
    <recommendedName>
        <fullName evidence="2">Dynein regulatory complex protein 1</fullName>
    </recommendedName>
    <alternativeName>
        <fullName evidence="9">Coiled-coil domain-containing protein 164</fullName>
    </alternativeName>
    <alternativeName>
        <fullName evidence="13">Coiled-coil domain-containing protein 65</fullName>
    </alternativeName>
    <alternativeName>
        <fullName evidence="12">Dynein regulatory complex subunit 2</fullName>
    </alternativeName>
</protein>
<dbReference type="Pfam" id="PF14772">
    <property type="entry name" value="NYD-SP28"/>
    <property type="match status" value="1"/>
</dbReference>
<evidence type="ECO:0000256" key="13">
    <source>
        <dbReference type="ARBA" id="ARBA00041517"/>
    </source>
</evidence>
<dbReference type="InterPro" id="IPR039750">
    <property type="entry name" value="DRC1/DRC2"/>
</dbReference>
<comment type="function">
    <text evidence="15">Component of the nexin-dynein regulatory complex (N-DRC) a key regulator of ciliary/flagellar motility which maintains the alignment and integrity of the distal axoneme and regulates microtubule sliding in motile axonemes. Plays a critical role in the assembly of N-DRC and also stabilizes the assembly of multiple inner dynein arms and radial spokes. Coassembles with CCDC65/DRC2 to form a central scaffold needed for assembly of the N-DRC and its attachment to the outer doublet microtubules.</text>
</comment>
<gene>
    <name evidence="19" type="ORF">C0J50_2962</name>
</gene>
<keyword evidence="4" id="KW-0282">Flagellum</keyword>
<dbReference type="AlphaFoldDB" id="A0AAD5B5M8"/>
<evidence type="ECO:0000256" key="1">
    <source>
        <dbReference type="ARBA" id="ARBA00004611"/>
    </source>
</evidence>
<evidence type="ECO:0000256" key="4">
    <source>
        <dbReference type="ARBA" id="ARBA00022846"/>
    </source>
</evidence>
<evidence type="ECO:0000259" key="18">
    <source>
        <dbReference type="Pfam" id="PF14775"/>
    </source>
</evidence>
<dbReference type="GO" id="GO:0060285">
    <property type="term" value="P:cilium-dependent cell motility"/>
    <property type="evidence" value="ECO:0007669"/>
    <property type="project" value="TreeGrafter"/>
</dbReference>
<feature type="coiled-coil region" evidence="16">
    <location>
        <begin position="335"/>
        <end position="387"/>
    </location>
</feature>
<evidence type="ECO:0000256" key="2">
    <source>
        <dbReference type="ARBA" id="ARBA00013815"/>
    </source>
</evidence>
<dbReference type="EMBL" id="MU545793">
    <property type="protein sequence ID" value="KAI5628472.1"/>
    <property type="molecule type" value="Genomic_DNA"/>
</dbReference>
<sequence>MAHVSGCGIHKAASEHFILKVVLEAGKMGKRKDLSEFDKGQIVVSRRLGQSISKTASLVGCSQSAVRFSVSWRNRAVMPKKGGKKGTEEERMLKARAEEESGKIKEDVLTQFLKDKLQKEERNSKVNLHKLNQLWRVNLRQTRAAELRNDFAILSQTFERVVDCKDNVIKLLVCDLNEAEQQSALAHRSHLQCVDRLLDVQKSRIATIESHWNTSIKELSTECNTDREHILNQHQQDIEYLEAGTFAIEQHYTEIESEARQDYQSSRDDIKNRDIEEKHTLRIQMEGKVDKLWQQFQEEQQKYTEATEDRQIAFNSLRATDQLNAQEADLQMRHMQKLQETINSLRSHLSSSQREYEASANDLRLECEDVGEKVQQLRAKLSSAQAADRTHLANHTMYSNNTIKKLQDIIGEGEMLLRVADVCRKLETEHEKVLPFYTSSLTAEELSQEKAHAMEAMSEELAQIMMDYTDLEKFWQRYNKVLLERLCLEREKKVLRWENQQLRILLKQYLDGISVSDEILKQQNSLLMLSNPLLQTSPPLKTQTHTHKTVIEAAYIGQQTLQKRHT</sequence>
<feature type="domain" description="Dynein regulatory complex protein 1 C-terminal" evidence="18">
    <location>
        <begin position="469"/>
        <end position="510"/>
    </location>
</feature>
<comment type="similarity">
    <text evidence="11">Belongs to the DRC2 family.</text>
</comment>
<dbReference type="Proteomes" id="UP001205998">
    <property type="component" value="Unassembled WGS sequence"/>
</dbReference>
<dbReference type="InterPro" id="IPR029440">
    <property type="entry name" value="DRC1_C"/>
</dbReference>
<evidence type="ECO:0000256" key="11">
    <source>
        <dbReference type="ARBA" id="ARBA00038424"/>
    </source>
</evidence>
<dbReference type="GO" id="GO:0005858">
    <property type="term" value="C:axonemal dynein complex"/>
    <property type="evidence" value="ECO:0007669"/>
    <property type="project" value="InterPro"/>
</dbReference>
<dbReference type="Pfam" id="PF14775">
    <property type="entry name" value="NYD-SP28_assoc"/>
    <property type="match status" value="1"/>
</dbReference>
<evidence type="ECO:0000313" key="20">
    <source>
        <dbReference type="Proteomes" id="UP001205998"/>
    </source>
</evidence>
<evidence type="ECO:0000256" key="15">
    <source>
        <dbReference type="ARBA" id="ARBA00046115"/>
    </source>
</evidence>
<proteinExistence type="inferred from homology"/>
<evidence type="ECO:0000256" key="8">
    <source>
        <dbReference type="ARBA" id="ARBA00023273"/>
    </source>
</evidence>
<dbReference type="PANTHER" id="PTHR21625:SF0">
    <property type="entry name" value="DYNEIN REGULATORY COMPLEX SUBUNIT 2"/>
    <property type="match status" value="1"/>
</dbReference>
<keyword evidence="6" id="KW-0969">Cilium</keyword>